<proteinExistence type="predicted"/>
<evidence type="ECO:0000313" key="2">
    <source>
        <dbReference type="Proteomes" id="UP000805193"/>
    </source>
</evidence>
<protein>
    <submittedName>
        <fullName evidence="1">Uncharacterized protein</fullName>
    </submittedName>
</protein>
<organism evidence="1 2">
    <name type="scientific">Ixodes persulcatus</name>
    <name type="common">Taiga tick</name>
    <dbReference type="NCBI Taxonomy" id="34615"/>
    <lineage>
        <taxon>Eukaryota</taxon>
        <taxon>Metazoa</taxon>
        <taxon>Ecdysozoa</taxon>
        <taxon>Arthropoda</taxon>
        <taxon>Chelicerata</taxon>
        <taxon>Arachnida</taxon>
        <taxon>Acari</taxon>
        <taxon>Parasitiformes</taxon>
        <taxon>Ixodida</taxon>
        <taxon>Ixodoidea</taxon>
        <taxon>Ixodidae</taxon>
        <taxon>Ixodinae</taxon>
        <taxon>Ixodes</taxon>
    </lineage>
</organism>
<gene>
    <name evidence="1" type="ORF">HPB47_008889</name>
</gene>
<name>A0AC60P3L6_IXOPE</name>
<keyword evidence="2" id="KW-1185">Reference proteome</keyword>
<accession>A0AC60P3L6</accession>
<comment type="caution">
    <text evidence="1">The sequence shown here is derived from an EMBL/GenBank/DDBJ whole genome shotgun (WGS) entry which is preliminary data.</text>
</comment>
<sequence>MQEFRMRGCGMPVNGQCAHVVVERLPDQVARCYSRKRRRGAFGHGGSASRRRSQSKATTPLEASLPVPGDGRVKASSCRLPMALPMYSKVGGASSGAAGSDGRPGKRQGAENDGKTVGKIKIRRVSKPSTLSKEDASADPSKWAEKSDLDGEEVCDGSGGPADKYEIVSVEKRDATPGGRSTDRGDESYKAIVEAWLMNQACGPRRQKSAELPVAGEEDERHSVRRDSSYAESCLNQDTESYHSCGPNVETLESDLSQGTEIHDDPCGVGSETEIEDTRSCETGESASSGPGLTVPATGGNAGSPPRSESRDEVSRLCLDTVRSIVSHARPQPESARDSTESAPLTCPDGSEGQKSRRNASEVVRGDDAGCERSRTTAGEVCLVALVEDDRNDCKSISICEGAELLTRAGADESNTNVKKKDLEKVSQMPAVPNARTLQPPDSTTEDGPKGRAAGGRDPDCYIVPDAPRLSGACMAAAKELDLFANLTILGWGEASSLADEYLAHLERCLTLLDLMPPAPRGALVAALGTRAGVLRRIFARLRALLRHSPHLARALSVEAGFCGLLGAELPPHCPRPAATSGGPAAGSLWKQLSSSGAPGNGTVPPPLRSVCERVQCQGGAGATRAEQGPTEDGSGHPKHLASLVPLRPKVQAERCPPALPKQPEASLGDQCSRQYIVFDKMKQIANSSPSSVPSAVVLAVSGGSTVGAGRPSTSQTVSGLPEAISQSQNMLQKLRQSSGLVISALPAKDQIQKNAASFAKVPNPSGSHDTERPSTCPARGASEAPSFSGDCKRSSSSSVRPASTASSGVQSRVHVILKPVQQDTAQNACRRPNILSTSVLTCRSIEPKHHILPFPVASVDSRQQRGGAAPQLRAGQPTTRAPVPSSVVSCSVNSTVVASSATMHHTSSLRMPSIPVSGVVYSTAAIPDPRVNDPRANLSLQQAVQTSQGARPSLQSASSAQPAFQLLRAFQATPNFQARATLLPPGIILQRVLQPGPAQGQRPTVEQHARPDCYRLIAPMPCHDERPVLPKGSVASEACKASCEPRWTTVPPQVAAVALHPVPPQLLLPLGVPAQHTLGQVDPLAQLRGTR</sequence>
<dbReference type="Proteomes" id="UP000805193">
    <property type="component" value="Unassembled WGS sequence"/>
</dbReference>
<dbReference type="EMBL" id="JABSTQ010011217">
    <property type="protein sequence ID" value="KAG0413958.1"/>
    <property type="molecule type" value="Genomic_DNA"/>
</dbReference>
<evidence type="ECO:0000313" key="1">
    <source>
        <dbReference type="EMBL" id="KAG0413958.1"/>
    </source>
</evidence>
<reference evidence="1 2" key="1">
    <citation type="journal article" date="2020" name="Cell">
        <title>Large-Scale Comparative Analyses of Tick Genomes Elucidate Their Genetic Diversity and Vector Capacities.</title>
        <authorList>
            <consortium name="Tick Genome and Microbiome Consortium (TIGMIC)"/>
            <person name="Jia N."/>
            <person name="Wang J."/>
            <person name="Shi W."/>
            <person name="Du L."/>
            <person name="Sun Y."/>
            <person name="Zhan W."/>
            <person name="Jiang J.F."/>
            <person name="Wang Q."/>
            <person name="Zhang B."/>
            <person name="Ji P."/>
            <person name="Bell-Sakyi L."/>
            <person name="Cui X.M."/>
            <person name="Yuan T.T."/>
            <person name="Jiang B.G."/>
            <person name="Yang W.F."/>
            <person name="Lam T.T."/>
            <person name="Chang Q.C."/>
            <person name="Ding S.J."/>
            <person name="Wang X.J."/>
            <person name="Zhu J.G."/>
            <person name="Ruan X.D."/>
            <person name="Zhao L."/>
            <person name="Wei J.T."/>
            <person name="Ye R.Z."/>
            <person name="Que T.C."/>
            <person name="Du C.H."/>
            <person name="Zhou Y.H."/>
            <person name="Cheng J.X."/>
            <person name="Dai P.F."/>
            <person name="Guo W.B."/>
            <person name="Han X.H."/>
            <person name="Huang E.J."/>
            <person name="Li L.F."/>
            <person name="Wei W."/>
            <person name="Gao Y.C."/>
            <person name="Liu J.Z."/>
            <person name="Shao H.Z."/>
            <person name="Wang X."/>
            <person name="Wang C.C."/>
            <person name="Yang T.C."/>
            <person name="Huo Q.B."/>
            <person name="Li W."/>
            <person name="Chen H.Y."/>
            <person name="Chen S.E."/>
            <person name="Zhou L.G."/>
            <person name="Ni X.B."/>
            <person name="Tian J.H."/>
            <person name="Sheng Y."/>
            <person name="Liu T."/>
            <person name="Pan Y.S."/>
            <person name="Xia L.Y."/>
            <person name="Li J."/>
            <person name="Zhao F."/>
            <person name="Cao W.C."/>
        </authorList>
    </citation>
    <scope>NUCLEOTIDE SEQUENCE [LARGE SCALE GENOMIC DNA]</scope>
    <source>
        <strain evidence="1">Iper-2018</strain>
    </source>
</reference>